<protein>
    <recommendedName>
        <fullName evidence="1">DUF58 domain-containing protein</fullName>
    </recommendedName>
</protein>
<dbReference type="InterPro" id="IPR036465">
    <property type="entry name" value="vWFA_dom_sf"/>
</dbReference>
<dbReference type="InterPro" id="IPR002881">
    <property type="entry name" value="DUF58"/>
</dbReference>
<keyword evidence="3" id="KW-1185">Reference proteome</keyword>
<dbReference type="Proteomes" id="UP001156601">
    <property type="component" value="Unassembled WGS sequence"/>
</dbReference>
<reference evidence="2" key="1">
    <citation type="journal article" date="2014" name="Int. J. Syst. Evol. Microbiol.">
        <title>Complete genome sequence of Corynebacterium casei LMG S-19264T (=DSM 44701T), isolated from a smear-ripened cheese.</title>
        <authorList>
            <consortium name="US DOE Joint Genome Institute (JGI-PGF)"/>
            <person name="Walter F."/>
            <person name="Albersmeier A."/>
            <person name="Kalinowski J."/>
            <person name="Ruckert C."/>
        </authorList>
    </citation>
    <scope>NUCLEOTIDE SEQUENCE</scope>
    <source>
        <strain evidence="2">NBRC 110023</strain>
    </source>
</reference>
<dbReference type="RefSeq" id="WP_284218389.1">
    <property type="nucleotide sequence ID" value="NZ_BSOT01000007.1"/>
</dbReference>
<organism evidence="2 3">
    <name type="scientific">Agaribacter marinus</name>
    <dbReference type="NCBI Taxonomy" id="1431249"/>
    <lineage>
        <taxon>Bacteria</taxon>
        <taxon>Pseudomonadati</taxon>
        <taxon>Pseudomonadota</taxon>
        <taxon>Gammaproteobacteria</taxon>
        <taxon>Alteromonadales</taxon>
        <taxon>Alteromonadaceae</taxon>
        <taxon>Agaribacter</taxon>
    </lineage>
</organism>
<dbReference type="PANTHER" id="PTHR33608:SF12">
    <property type="entry name" value="DUF58 DOMAIN-CONTAINING PROTEIN"/>
    <property type="match status" value="1"/>
</dbReference>
<evidence type="ECO:0000259" key="1">
    <source>
        <dbReference type="Pfam" id="PF01882"/>
    </source>
</evidence>
<dbReference type="Pfam" id="PF01882">
    <property type="entry name" value="DUF58"/>
    <property type="match status" value="1"/>
</dbReference>
<accession>A0AA37SY23</accession>
<sequence length="322" mass="36653">MLAVSEIQTYLKQLSSDGIQLTLDELVRYRTIAAQFRLSPEKRSKNLQSGGERSAFKGRGMEFDEARYYQAGDDIRSIDWRVTARTGKPHTKVFREERERPVFLFVDQSTSMQFGTQLLYKSVQAAHLASLVGWAAVRRGDKLGAVIFKNDIDIECKPKAQSKAALFIINQLIELQDNKMSNAQENTLNALNRLQHIAKPGSLIHLISDFHYFTDEHFDRLGNLARHCELKANLIYDPFEFSLPKSTMKQTLQVTDGNNLQSIVVGDDKSATDYQTRQLARTRLLKEQFLQLKTELRTISCGDILEDQLSFSRNGFVAGELI</sequence>
<reference evidence="2" key="2">
    <citation type="submission" date="2023-01" db="EMBL/GenBank/DDBJ databases">
        <title>Draft genome sequence of Agaribacter marinus strain NBRC 110023.</title>
        <authorList>
            <person name="Sun Q."/>
            <person name="Mori K."/>
        </authorList>
    </citation>
    <scope>NUCLEOTIDE SEQUENCE</scope>
    <source>
        <strain evidence="2">NBRC 110023</strain>
    </source>
</reference>
<proteinExistence type="predicted"/>
<name>A0AA37SY23_9ALTE</name>
<comment type="caution">
    <text evidence="2">The sequence shown here is derived from an EMBL/GenBank/DDBJ whole genome shotgun (WGS) entry which is preliminary data.</text>
</comment>
<gene>
    <name evidence="2" type="ORF">GCM10007852_29360</name>
</gene>
<dbReference type="AlphaFoldDB" id="A0AA37SY23"/>
<dbReference type="SUPFAM" id="SSF53300">
    <property type="entry name" value="vWA-like"/>
    <property type="match status" value="1"/>
</dbReference>
<feature type="domain" description="DUF58" evidence="1">
    <location>
        <begin position="65"/>
        <end position="259"/>
    </location>
</feature>
<evidence type="ECO:0000313" key="3">
    <source>
        <dbReference type="Proteomes" id="UP001156601"/>
    </source>
</evidence>
<dbReference type="PANTHER" id="PTHR33608">
    <property type="entry name" value="BLL2464 PROTEIN"/>
    <property type="match status" value="1"/>
</dbReference>
<evidence type="ECO:0000313" key="2">
    <source>
        <dbReference type="EMBL" id="GLR72028.1"/>
    </source>
</evidence>
<dbReference type="EMBL" id="BSOT01000007">
    <property type="protein sequence ID" value="GLR72028.1"/>
    <property type="molecule type" value="Genomic_DNA"/>
</dbReference>